<evidence type="ECO:0000256" key="6">
    <source>
        <dbReference type="ARBA" id="ARBA00022833"/>
    </source>
</evidence>
<comment type="function">
    <text evidence="7">Supplies the nucleotide substrate for thymidylate synthetase.</text>
</comment>
<dbReference type="InterPro" id="IPR015517">
    <property type="entry name" value="dCMP_deaminase-rel"/>
</dbReference>
<reference evidence="16" key="1">
    <citation type="submission" date="2025-08" db="UniProtKB">
        <authorList>
            <consortium name="RefSeq"/>
        </authorList>
    </citation>
    <scope>IDENTIFICATION</scope>
    <source>
        <tissue evidence="16">Entire body</tissue>
    </source>
</reference>
<dbReference type="GeneID" id="108742835"/>
<accession>A0A1W4XCD7</accession>
<comment type="catalytic activity">
    <reaction evidence="10">
        <text>dCMP + H2O + H(+) = dUMP + NH4(+)</text>
        <dbReference type="Rhea" id="RHEA:22924"/>
        <dbReference type="ChEBI" id="CHEBI:15377"/>
        <dbReference type="ChEBI" id="CHEBI:15378"/>
        <dbReference type="ChEBI" id="CHEBI:28938"/>
        <dbReference type="ChEBI" id="CHEBI:57566"/>
        <dbReference type="ChEBI" id="CHEBI:246422"/>
        <dbReference type="EC" id="3.5.4.12"/>
    </reaction>
</comment>
<dbReference type="GO" id="GO:0008270">
    <property type="term" value="F:zinc ion binding"/>
    <property type="evidence" value="ECO:0007669"/>
    <property type="project" value="InterPro"/>
</dbReference>
<dbReference type="OrthoDB" id="6710946at2759"/>
<keyword evidence="6 13" id="KW-0862">Zinc</keyword>
<proteinExistence type="inferred from homology"/>
<dbReference type="InterPro" id="IPR016193">
    <property type="entry name" value="Cytidine_deaminase-like"/>
</dbReference>
<dbReference type="STRING" id="224129.A0A1W4XCD7"/>
<dbReference type="AlphaFoldDB" id="A0A1W4XCD7"/>
<comment type="cofactor">
    <cofactor evidence="1 13">
        <name>Zn(2+)</name>
        <dbReference type="ChEBI" id="CHEBI:29105"/>
    </cofactor>
</comment>
<evidence type="ECO:0000256" key="3">
    <source>
        <dbReference type="ARBA" id="ARBA00022723"/>
    </source>
</evidence>
<organism evidence="15 16">
    <name type="scientific">Agrilus planipennis</name>
    <name type="common">Emerald ash borer</name>
    <name type="synonym">Agrilus marcopoli</name>
    <dbReference type="NCBI Taxonomy" id="224129"/>
    <lineage>
        <taxon>Eukaryota</taxon>
        <taxon>Metazoa</taxon>
        <taxon>Ecdysozoa</taxon>
        <taxon>Arthropoda</taxon>
        <taxon>Hexapoda</taxon>
        <taxon>Insecta</taxon>
        <taxon>Pterygota</taxon>
        <taxon>Neoptera</taxon>
        <taxon>Endopterygota</taxon>
        <taxon>Coleoptera</taxon>
        <taxon>Polyphaga</taxon>
        <taxon>Elateriformia</taxon>
        <taxon>Buprestoidea</taxon>
        <taxon>Buprestidae</taxon>
        <taxon>Agrilinae</taxon>
        <taxon>Agrilus</taxon>
    </lineage>
</organism>
<feature type="domain" description="CMP/dCMP-type deaminase" evidence="14">
    <location>
        <begin position="10"/>
        <end position="144"/>
    </location>
</feature>
<dbReference type="Pfam" id="PF00383">
    <property type="entry name" value="dCMP_cyt_deam_1"/>
    <property type="match status" value="1"/>
</dbReference>
<protein>
    <recommendedName>
        <fullName evidence="11">Probable deoxycytidylate deaminase</fullName>
        <ecNumber evidence="8">3.5.4.12</ecNumber>
    </recommendedName>
    <alternativeName>
        <fullName evidence="9">dCMP deaminase</fullName>
    </alternativeName>
</protein>
<evidence type="ECO:0000256" key="4">
    <source>
        <dbReference type="ARBA" id="ARBA00022727"/>
    </source>
</evidence>
<dbReference type="InterPro" id="IPR016473">
    <property type="entry name" value="dCMP_deaminase"/>
</dbReference>
<dbReference type="CDD" id="cd01286">
    <property type="entry name" value="deoxycytidylate_deaminase"/>
    <property type="match status" value="1"/>
</dbReference>
<evidence type="ECO:0000256" key="7">
    <source>
        <dbReference type="ARBA" id="ARBA00037036"/>
    </source>
</evidence>
<dbReference type="Proteomes" id="UP000192223">
    <property type="component" value="Unplaced"/>
</dbReference>
<name>A0A1W4XCD7_AGRPL</name>
<gene>
    <name evidence="16" type="primary">LOC108742835</name>
</gene>
<dbReference type="PANTHER" id="PTHR11086:SF18">
    <property type="entry name" value="DEOXYCYTIDYLATE DEAMINASE"/>
    <property type="match status" value="1"/>
</dbReference>
<comment type="similarity">
    <text evidence="2">Belongs to the cytidine and deoxycytidylate deaminase family.</text>
</comment>
<evidence type="ECO:0000256" key="12">
    <source>
        <dbReference type="PIRSR" id="PIRSR006019-1"/>
    </source>
</evidence>
<dbReference type="PROSITE" id="PS51747">
    <property type="entry name" value="CYT_DCMP_DEAMINASES_2"/>
    <property type="match status" value="1"/>
</dbReference>
<sequence length="144" mass="16038">MTTARRGSFDVDVHFMGVASLASKQSRDPVTQVGACIVKNNVILGIGYNRMPRNCSHFPWGKNEKDPLKNKHSYVCHAEMIAICNKNSADVKDSTMYVTLFPCNECAKLIVENGIKEVVYQSYKDKPSTDASKLIFDAAGVKYR</sequence>
<evidence type="ECO:0000259" key="14">
    <source>
        <dbReference type="PROSITE" id="PS51747"/>
    </source>
</evidence>
<dbReference type="InterPro" id="IPR002125">
    <property type="entry name" value="CMP_dCMP_dom"/>
</dbReference>
<feature type="binding site" evidence="13">
    <location>
        <position position="77"/>
    </location>
    <ligand>
        <name>Zn(2+)</name>
        <dbReference type="ChEBI" id="CHEBI:29105"/>
        <note>catalytic</note>
    </ligand>
</feature>
<evidence type="ECO:0000256" key="2">
    <source>
        <dbReference type="ARBA" id="ARBA00006576"/>
    </source>
</evidence>
<keyword evidence="4" id="KW-0545">Nucleotide biosynthesis</keyword>
<evidence type="ECO:0000313" key="15">
    <source>
        <dbReference type="Proteomes" id="UP000192223"/>
    </source>
</evidence>
<evidence type="ECO:0000256" key="13">
    <source>
        <dbReference type="PIRSR" id="PIRSR006019-2"/>
    </source>
</evidence>
<keyword evidence="3 13" id="KW-0479">Metal-binding</keyword>
<dbReference type="InParanoid" id="A0A1W4XCD7"/>
<evidence type="ECO:0000256" key="5">
    <source>
        <dbReference type="ARBA" id="ARBA00022801"/>
    </source>
</evidence>
<dbReference type="EC" id="3.5.4.12" evidence="8"/>
<keyword evidence="15" id="KW-1185">Reference proteome</keyword>
<dbReference type="GO" id="GO:0009165">
    <property type="term" value="P:nucleotide biosynthetic process"/>
    <property type="evidence" value="ECO:0007669"/>
    <property type="project" value="UniProtKB-KW"/>
</dbReference>
<dbReference type="RefSeq" id="XP_018333674.1">
    <property type="nucleotide sequence ID" value="XM_018478172.2"/>
</dbReference>
<evidence type="ECO:0000256" key="8">
    <source>
        <dbReference type="ARBA" id="ARBA00038938"/>
    </source>
</evidence>
<dbReference type="InterPro" id="IPR035105">
    <property type="entry name" value="Deoxycytidylate_deaminase_dom"/>
</dbReference>
<dbReference type="PIRSF" id="PIRSF006019">
    <property type="entry name" value="dCMP_deaminase"/>
    <property type="match status" value="1"/>
</dbReference>
<dbReference type="GO" id="GO:0005737">
    <property type="term" value="C:cytoplasm"/>
    <property type="evidence" value="ECO:0007669"/>
    <property type="project" value="TreeGrafter"/>
</dbReference>
<dbReference type="GO" id="GO:0004132">
    <property type="term" value="F:dCMP deaminase activity"/>
    <property type="evidence" value="ECO:0007669"/>
    <property type="project" value="UniProtKB-EC"/>
</dbReference>
<feature type="active site" description="Proton donor" evidence="12">
    <location>
        <position position="79"/>
    </location>
</feature>
<dbReference type="SUPFAM" id="SSF53927">
    <property type="entry name" value="Cytidine deaminase-like"/>
    <property type="match status" value="1"/>
</dbReference>
<dbReference type="InterPro" id="IPR016192">
    <property type="entry name" value="APOBEC/CMP_deaminase_Zn-bd"/>
</dbReference>
<dbReference type="PROSITE" id="PS00903">
    <property type="entry name" value="CYT_DCMP_DEAMINASES_1"/>
    <property type="match status" value="1"/>
</dbReference>
<evidence type="ECO:0000256" key="10">
    <source>
        <dbReference type="ARBA" id="ARBA00052978"/>
    </source>
</evidence>
<feature type="binding site" evidence="13">
    <location>
        <position position="106"/>
    </location>
    <ligand>
        <name>Zn(2+)</name>
        <dbReference type="ChEBI" id="CHEBI:29105"/>
        <note>catalytic</note>
    </ligand>
</feature>
<dbReference type="Gene3D" id="3.40.140.10">
    <property type="entry name" value="Cytidine Deaminase, domain 2"/>
    <property type="match status" value="1"/>
</dbReference>
<evidence type="ECO:0000313" key="16">
    <source>
        <dbReference type="RefSeq" id="XP_018333674.1"/>
    </source>
</evidence>
<dbReference type="FunFam" id="3.40.140.10:FF:000021">
    <property type="entry name" value="Deoxycytidylate deaminase"/>
    <property type="match status" value="1"/>
</dbReference>
<dbReference type="GO" id="GO:0006220">
    <property type="term" value="P:pyrimidine nucleotide metabolic process"/>
    <property type="evidence" value="ECO:0007669"/>
    <property type="project" value="InterPro"/>
</dbReference>
<keyword evidence="5" id="KW-0378">Hydrolase</keyword>
<evidence type="ECO:0000256" key="1">
    <source>
        <dbReference type="ARBA" id="ARBA00001947"/>
    </source>
</evidence>
<evidence type="ECO:0000256" key="11">
    <source>
        <dbReference type="ARBA" id="ARBA00071625"/>
    </source>
</evidence>
<dbReference type="PANTHER" id="PTHR11086">
    <property type="entry name" value="DEOXYCYTIDYLATE DEAMINASE-RELATED"/>
    <property type="match status" value="1"/>
</dbReference>
<feature type="binding site" evidence="13">
    <location>
        <position position="103"/>
    </location>
    <ligand>
        <name>Zn(2+)</name>
        <dbReference type="ChEBI" id="CHEBI:29105"/>
        <note>catalytic</note>
    </ligand>
</feature>
<evidence type="ECO:0000256" key="9">
    <source>
        <dbReference type="ARBA" id="ARBA00041763"/>
    </source>
</evidence>